<reference evidence="2 3" key="1">
    <citation type="submission" date="2019-04" db="EMBL/GenBank/DDBJ databases">
        <title>Microbes associate with the intestines of laboratory mice.</title>
        <authorList>
            <person name="Navarre W."/>
            <person name="Wong E."/>
            <person name="Huang K."/>
            <person name="Tropini C."/>
            <person name="Ng K."/>
            <person name="Yu B."/>
        </authorList>
    </citation>
    <scope>NUCLEOTIDE SEQUENCE [LARGE SCALE GENOMIC DNA]</scope>
    <source>
        <strain evidence="2 3">NM61_E11</strain>
    </source>
</reference>
<evidence type="ECO:0008006" key="4">
    <source>
        <dbReference type="Google" id="ProtNLM"/>
    </source>
</evidence>
<evidence type="ECO:0000256" key="1">
    <source>
        <dbReference type="SAM" id="SignalP"/>
    </source>
</evidence>
<name>A0A4S2BNG3_9LACO</name>
<gene>
    <name evidence="2" type="ORF">E5351_03285</name>
</gene>
<keyword evidence="1" id="KW-0732">Signal</keyword>
<accession>A0A4S2BNG3</accession>
<evidence type="ECO:0000313" key="2">
    <source>
        <dbReference type="EMBL" id="TGY16596.1"/>
    </source>
</evidence>
<protein>
    <recommendedName>
        <fullName evidence="4">Surface layer protein A domain-containing protein</fullName>
    </recommendedName>
</protein>
<dbReference type="EMBL" id="SRYV01000004">
    <property type="protein sequence ID" value="TGY16596.1"/>
    <property type="molecule type" value="Genomic_DNA"/>
</dbReference>
<dbReference type="AlphaFoldDB" id="A0A4S2BNG3"/>
<feature type="signal peptide" evidence="1">
    <location>
        <begin position="1"/>
        <end position="23"/>
    </location>
</feature>
<organism evidence="2 3">
    <name type="scientific">Lactobacillus intestinalis</name>
    <dbReference type="NCBI Taxonomy" id="151781"/>
    <lineage>
        <taxon>Bacteria</taxon>
        <taxon>Bacillati</taxon>
        <taxon>Bacillota</taxon>
        <taxon>Bacilli</taxon>
        <taxon>Lactobacillales</taxon>
        <taxon>Lactobacillaceae</taxon>
        <taxon>Lactobacillus</taxon>
    </lineage>
</organism>
<feature type="chain" id="PRO_5039421505" description="Surface layer protein A domain-containing protein" evidence="1">
    <location>
        <begin position="24"/>
        <end position="314"/>
    </location>
</feature>
<sequence>MNKKLLTVMASALMFVGIGSVTANTSTQIVSAATTMKSPDTGHIVYDQDTTYNELRRANIVTPYLNYTGKNSVKFHWYKNPHTRSGWDNMNENISFDTFGGGGVENYGIVTTIGTATINGRKYYMYLNDGDSIALGNSSVFKRPNVIKSKKQLPTYDISGTKDSGYEVTDVGYDCPSSVFIIPTHHNSVTFPSREKHGKLDQFVPVISGYQNGGFGSSFIRKADYDYLIRTGSPAKNVHFDNGSILYSKNGKAYVKPNANYMYWQKRTAESVLHNDKYAKNHTVLTKKILINDLYRTLKAQMRNLKETGTTNQG</sequence>
<dbReference type="Proteomes" id="UP000309117">
    <property type="component" value="Unassembled WGS sequence"/>
</dbReference>
<comment type="caution">
    <text evidence="2">The sequence shown here is derived from an EMBL/GenBank/DDBJ whole genome shotgun (WGS) entry which is preliminary data.</text>
</comment>
<evidence type="ECO:0000313" key="3">
    <source>
        <dbReference type="Proteomes" id="UP000309117"/>
    </source>
</evidence>
<proteinExistence type="predicted"/>
<dbReference type="RefSeq" id="WP_135960423.1">
    <property type="nucleotide sequence ID" value="NZ_AQFR02000001.1"/>
</dbReference>